<reference evidence="7" key="1">
    <citation type="submission" date="2020-01" db="EMBL/GenBank/DDBJ databases">
        <title>Phosphoaccumulans saitamaens gen. nov., sp. nov., a polyphosphate accumulating bacterium isolated from surface river water.</title>
        <authorList>
            <person name="Watanabe K."/>
            <person name="Suda W."/>
        </authorList>
    </citation>
    <scope>NUCLEOTIDE SEQUENCE [LARGE SCALE GENOMIC DNA]</scope>
    <source>
        <strain evidence="7">ICHIAU1</strain>
    </source>
</reference>
<dbReference type="EMBL" id="AP022345">
    <property type="protein sequence ID" value="BBU69889.1"/>
    <property type="molecule type" value="Genomic_DNA"/>
</dbReference>
<accession>A0A679IA30</accession>
<dbReference type="PRINTS" id="PR01840">
    <property type="entry name" value="TATCFAMILY"/>
</dbReference>
<evidence type="ECO:0000313" key="6">
    <source>
        <dbReference type="EMBL" id="BBU69889.1"/>
    </source>
</evidence>
<keyword evidence="5" id="KW-0811">Translocation</keyword>
<dbReference type="NCBIfam" id="TIGR00945">
    <property type="entry name" value="tatC"/>
    <property type="match status" value="1"/>
</dbReference>
<name>A0A679IA30_9RHOO</name>
<keyword evidence="2 5" id="KW-0812">Transmembrane</keyword>
<gene>
    <name evidence="5 6" type="primary">tatC</name>
    <name evidence="6" type="ORF">ICHIAU1_21720</name>
</gene>
<comment type="subcellular location">
    <subcellularLocation>
        <location evidence="5">Cell membrane</location>
        <topology evidence="5">Multi-pass membrane protein</topology>
    </subcellularLocation>
    <subcellularLocation>
        <location evidence="1">Membrane</location>
        <topology evidence="1">Multi-pass membrane protein</topology>
    </subcellularLocation>
</comment>
<dbReference type="GO" id="GO:0065002">
    <property type="term" value="P:intracellular protein transmembrane transport"/>
    <property type="evidence" value="ECO:0007669"/>
    <property type="project" value="TreeGrafter"/>
</dbReference>
<dbReference type="InterPro" id="IPR002033">
    <property type="entry name" value="TatC"/>
</dbReference>
<evidence type="ECO:0000256" key="2">
    <source>
        <dbReference type="ARBA" id="ARBA00022692"/>
    </source>
</evidence>
<dbReference type="GO" id="GO:0033281">
    <property type="term" value="C:TAT protein transport complex"/>
    <property type="evidence" value="ECO:0007669"/>
    <property type="project" value="UniProtKB-UniRule"/>
</dbReference>
<dbReference type="PANTHER" id="PTHR30371">
    <property type="entry name" value="SEC-INDEPENDENT PROTEIN TRANSLOCASE PROTEIN TATC"/>
    <property type="match status" value="1"/>
</dbReference>
<proteinExistence type="inferred from homology"/>
<comment type="subunit">
    <text evidence="5">The Tat system comprises two distinct complexes: a TatABC complex, containing multiple copies of TatA, TatB and TatC subunits, and a separate TatA complex, containing only TatA subunits. Substrates initially bind to the TatABC complex, which probably triggers association of the separate TatA complex to form the active translocon.</text>
</comment>
<dbReference type="OrthoDB" id="9777044at2"/>
<evidence type="ECO:0000313" key="7">
    <source>
        <dbReference type="Proteomes" id="UP000463961"/>
    </source>
</evidence>
<dbReference type="HAMAP" id="MF_00902">
    <property type="entry name" value="TatC"/>
    <property type="match status" value="1"/>
</dbReference>
<organism evidence="6 7">
    <name type="scientific">Fluviibacter phosphoraccumulans</name>
    <dbReference type="NCBI Taxonomy" id="1751046"/>
    <lineage>
        <taxon>Bacteria</taxon>
        <taxon>Pseudomonadati</taxon>
        <taxon>Pseudomonadota</taxon>
        <taxon>Betaproteobacteria</taxon>
        <taxon>Rhodocyclales</taxon>
        <taxon>Fluviibacteraceae</taxon>
        <taxon>Fluviibacter</taxon>
    </lineage>
</organism>
<evidence type="ECO:0000256" key="1">
    <source>
        <dbReference type="ARBA" id="ARBA00004141"/>
    </source>
</evidence>
<feature type="transmembrane region" description="Helical" evidence="5">
    <location>
        <begin position="104"/>
        <end position="125"/>
    </location>
</feature>
<feature type="transmembrane region" description="Helical" evidence="5">
    <location>
        <begin position="184"/>
        <end position="209"/>
    </location>
</feature>
<dbReference type="RefSeq" id="WP_162049444.1">
    <property type="nucleotide sequence ID" value="NZ_AP019011.1"/>
</dbReference>
<keyword evidence="4 5" id="KW-0472">Membrane</keyword>
<dbReference type="Proteomes" id="UP000463961">
    <property type="component" value="Chromosome"/>
</dbReference>
<dbReference type="AlphaFoldDB" id="A0A679IA30"/>
<keyword evidence="3 5" id="KW-1133">Transmembrane helix</keyword>
<dbReference type="Pfam" id="PF00902">
    <property type="entry name" value="TatC"/>
    <property type="match status" value="1"/>
</dbReference>
<feature type="transmembrane region" description="Helical" evidence="5">
    <location>
        <begin position="50"/>
        <end position="68"/>
    </location>
</feature>
<feature type="transmembrane region" description="Helical" evidence="5">
    <location>
        <begin position="221"/>
        <end position="240"/>
    </location>
</feature>
<evidence type="ECO:0000256" key="4">
    <source>
        <dbReference type="ARBA" id="ARBA00023136"/>
    </source>
</evidence>
<dbReference type="PANTHER" id="PTHR30371:SF0">
    <property type="entry name" value="SEC-INDEPENDENT PROTEIN TRANSLOCASE PROTEIN TATC, CHLOROPLASTIC-RELATED"/>
    <property type="match status" value="1"/>
</dbReference>
<keyword evidence="5" id="KW-0813">Transport</keyword>
<keyword evidence="5" id="KW-1003">Cell membrane</keyword>
<dbReference type="GO" id="GO:0009977">
    <property type="term" value="F:proton motive force dependent protein transmembrane transporter activity"/>
    <property type="evidence" value="ECO:0007669"/>
    <property type="project" value="TreeGrafter"/>
</dbReference>
<evidence type="ECO:0000256" key="3">
    <source>
        <dbReference type="ARBA" id="ARBA00022989"/>
    </source>
</evidence>
<comment type="function">
    <text evidence="5">Part of the twin-arginine translocation (Tat) system that transports large folded proteins containing a characteristic twin-arginine motif in their signal peptide across membranes. Together with TatB, TatC is part of a receptor directly interacting with Tat signal peptides.</text>
</comment>
<keyword evidence="5" id="KW-0653">Protein transport</keyword>
<comment type="similarity">
    <text evidence="5">Belongs to the TatC family.</text>
</comment>
<dbReference type="GO" id="GO:0043953">
    <property type="term" value="P:protein transport by the Tat complex"/>
    <property type="evidence" value="ECO:0007669"/>
    <property type="project" value="UniProtKB-UniRule"/>
</dbReference>
<sequence length="278" mass="30829">MPLPRFKLPKLFAKRPPELAGPPSESEANEAAENFQGTLIEHLMELRTRLVRAGLAVLVVFIVLFPWARDWYALLAQPMIEVLPAGGQMIATDVVGVFLVPVKVTLMLAFLIALPVVLWQGWAFIAPGLYQHERSLIIPLMIASLALFAMGMAFAYFVVFPSVFGFMVAVAPEGVAWMTDIDKYLSFVLTTFIAFGVTFEVPVVVIVLVRMGIVTLEKLRSWRPYVIVGAFIIGAIFTPPDIMSQVLLAVPLWLLYELGMVLAQFIKPVKKPEVDQVA</sequence>
<protein>
    <recommendedName>
        <fullName evidence="5">Sec-independent protein translocase protein TatC</fullName>
    </recommendedName>
</protein>
<feature type="transmembrane region" description="Helical" evidence="5">
    <location>
        <begin position="137"/>
        <end position="164"/>
    </location>
</feature>
<evidence type="ECO:0000256" key="5">
    <source>
        <dbReference type="HAMAP-Rule" id="MF_00902"/>
    </source>
</evidence>
<feature type="transmembrane region" description="Helical" evidence="5">
    <location>
        <begin position="246"/>
        <end position="266"/>
    </location>
</feature>
<keyword evidence="7" id="KW-1185">Reference proteome</keyword>